<proteinExistence type="predicted"/>
<evidence type="ECO:0000313" key="4">
    <source>
        <dbReference type="Proteomes" id="UP001589605"/>
    </source>
</evidence>
<organism evidence="3 4">
    <name type="scientific">Formosa undariae</name>
    <dbReference type="NCBI Taxonomy" id="1325436"/>
    <lineage>
        <taxon>Bacteria</taxon>
        <taxon>Pseudomonadati</taxon>
        <taxon>Bacteroidota</taxon>
        <taxon>Flavobacteriia</taxon>
        <taxon>Flavobacteriales</taxon>
        <taxon>Flavobacteriaceae</taxon>
        <taxon>Formosa</taxon>
    </lineage>
</organism>
<name>A0ABV5F556_9FLAO</name>
<dbReference type="Proteomes" id="UP001589605">
    <property type="component" value="Unassembled WGS sequence"/>
</dbReference>
<accession>A0ABV5F556</accession>
<keyword evidence="2" id="KW-0732">Signal</keyword>
<evidence type="ECO:0000256" key="1">
    <source>
        <dbReference type="SAM" id="MobiDB-lite"/>
    </source>
</evidence>
<feature type="signal peptide" evidence="2">
    <location>
        <begin position="1"/>
        <end position="23"/>
    </location>
</feature>
<dbReference type="RefSeq" id="WP_382384211.1">
    <property type="nucleotide sequence ID" value="NZ_JBHMEZ010000014.1"/>
</dbReference>
<feature type="chain" id="PRO_5045140070" evidence="2">
    <location>
        <begin position="24"/>
        <end position="515"/>
    </location>
</feature>
<feature type="compositionally biased region" description="Acidic residues" evidence="1">
    <location>
        <begin position="40"/>
        <end position="51"/>
    </location>
</feature>
<gene>
    <name evidence="3" type="ORF">ACFFVB_15880</name>
</gene>
<protein>
    <submittedName>
        <fullName evidence="3">Phosphatase</fullName>
    </submittedName>
</protein>
<sequence length="515" mass="55138">MNKIIRIFLLSFVLTATSTLVVSCDVEDGKDGVNGVDGTDGADGEDGEDGEDLTLEDLIPLTASKTPNLLKVESAFSSINITTILSSEDRLESTPDFVYGSLADGAGLLAEKDGSFTLINNIEGDYSIARIKLNSDLQPIHGDYIVNAFATAFTAQCSGTLITQEEHGFGPLYLSGGEWGGSSKGVFATNPYKSADDADTAIMLPKLGQWSTENAVPIGKDAYPSKTVVFIGDDHSDNSVPSGQLGMYVGSRGNFDNGKLYGLKVTSAGIDFEAQMAEGTEYEAEFVELEETQIDLLDAEAKAKGVMGFSRLEDIDWRRGSAANQREIYFCVTGRYSADLVGKGSLLGRVYKVVLNEEDPTGPAKITCVLDGDIVGGKADGFHSPDNILVTENYAYIQEDPNGYASLNSAISGFAKLYQYNLSTGEIKTVLECDQDYAESIGYGTASSMWEITGMIDVTDVVNNGENTFMVMTQNHGWNAPDGTFFTDPKANSVLEGATATNEGSVLFKITGLDR</sequence>
<evidence type="ECO:0000313" key="3">
    <source>
        <dbReference type="EMBL" id="MFB9054570.1"/>
    </source>
</evidence>
<keyword evidence="4" id="KW-1185">Reference proteome</keyword>
<comment type="caution">
    <text evidence="3">The sequence shown here is derived from an EMBL/GenBank/DDBJ whole genome shotgun (WGS) entry which is preliminary data.</text>
</comment>
<feature type="region of interest" description="Disordered" evidence="1">
    <location>
        <begin position="32"/>
        <end position="51"/>
    </location>
</feature>
<dbReference type="EMBL" id="JBHMEZ010000014">
    <property type="protein sequence ID" value="MFB9054570.1"/>
    <property type="molecule type" value="Genomic_DNA"/>
</dbReference>
<dbReference type="PROSITE" id="PS51257">
    <property type="entry name" value="PROKAR_LIPOPROTEIN"/>
    <property type="match status" value="1"/>
</dbReference>
<reference evidence="3 4" key="1">
    <citation type="submission" date="2024-09" db="EMBL/GenBank/DDBJ databases">
        <authorList>
            <person name="Sun Q."/>
            <person name="Mori K."/>
        </authorList>
    </citation>
    <scope>NUCLEOTIDE SEQUENCE [LARGE SCALE GENOMIC DNA]</scope>
    <source>
        <strain evidence="3 4">CECT 8286</strain>
    </source>
</reference>
<evidence type="ECO:0000256" key="2">
    <source>
        <dbReference type="SAM" id="SignalP"/>
    </source>
</evidence>